<name>A0ABD1Q3Y1_9LAMI</name>
<dbReference type="EMBL" id="JBFOLK010000012">
    <property type="protein sequence ID" value="KAL2470901.1"/>
    <property type="molecule type" value="Genomic_DNA"/>
</dbReference>
<reference evidence="3" key="1">
    <citation type="submission" date="2024-07" db="EMBL/GenBank/DDBJ databases">
        <title>Two chromosome-level genome assemblies of Korean endemic species Abeliophyllum distichum and Forsythia ovata (Oleaceae).</title>
        <authorList>
            <person name="Jang H."/>
        </authorList>
    </citation>
    <scope>NUCLEOTIDE SEQUENCE [LARGE SCALE GENOMIC DNA]</scope>
</reference>
<evidence type="ECO:0000256" key="1">
    <source>
        <dbReference type="SAM" id="Coils"/>
    </source>
</evidence>
<keyword evidence="1" id="KW-0175">Coiled coil</keyword>
<keyword evidence="3" id="KW-1185">Reference proteome</keyword>
<accession>A0ABD1Q3Y1</accession>
<organism evidence="2 3">
    <name type="scientific">Abeliophyllum distichum</name>
    <dbReference type="NCBI Taxonomy" id="126358"/>
    <lineage>
        <taxon>Eukaryota</taxon>
        <taxon>Viridiplantae</taxon>
        <taxon>Streptophyta</taxon>
        <taxon>Embryophyta</taxon>
        <taxon>Tracheophyta</taxon>
        <taxon>Spermatophyta</taxon>
        <taxon>Magnoliopsida</taxon>
        <taxon>eudicotyledons</taxon>
        <taxon>Gunneridae</taxon>
        <taxon>Pentapetalae</taxon>
        <taxon>asterids</taxon>
        <taxon>lamiids</taxon>
        <taxon>Lamiales</taxon>
        <taxon>Oleaceae</taxon>
        <taxon>Forsythieae</taxon>
        <taxon>Abeliophyllum</taxon>
    </lineage>
</organism>
<dbReference type="AlphaFoldDB" id="A0ABD1Q3Y1"/>
<dbReference type="Proteomes" id="UP001604336">
    <property type="component" value="Unassembled WGS sequence"/>
</dbReference>
<feature type="coiled-coil region" evidence="1">
    <location>
        <begin position="117"/>
        <end position="158"/>
    </location>
</feature>
<sequence>MVRQMFWLEDQEIKRRKEGGVSIRCAKSSGSDSSEEGRIETPGCSRKRILTIILPYMTELEADPLKLVRLKPLVEEVSSSLDDDVMEALPDDFDIAERGCLLGVDFVQQVGDLRSSLNNQRRMATDLKSENAKLVKENAKLKRNFKVKQERIEQSKEEIGLDLFEFDEPEATMGNANKEDKDKEDVWTEGSSRDNACVFFVL</sequence>
<gene>
    <name evidence="2" type="ORF">Adt_39037</name>
</gene>
<evidence type="ECO:0000313" key="3">
    <source>
        <dbReference type="Proteomes" id="UP001604336"/>
    </source>
</evidence>
<evidence type="ECO:0000313" key="2">
    <source>
        <dbReference type="EMBL" id="KAL2470901.1"/>
    </source>
</evidence>
<proteinExistence type="predicted"/>
<comment type="caution">
    <text evidence="2">The sequence shown here is derived from an EMBL/GenBank/DDBJ whole genome shotgun (WGS) entry which is preliminary data.</text>
</comment>
<protein>
    <submittedName>
        <fullName evidence="2">Uncharacterized protein</fullName>
    </submittedName>
</protein>